<dbReference type="Proteomes" id="UP000287651">
    <property type="component" value="Unassembled WGS sequence"/>
</dbReference>
<dbReference type="EMBL" id="AMZH03003267">
    <property type="protein sequence ID" value="RRT72867.1"/>
    <property type="molecule type" value="Genomic_DNA"/>
</dbReference>
<proteinExistence type="predicted"/>
<evidence type="ECO:0000313" key="1">
    <source>
        <dbReference type="EMBL" id="RRT72867.1"/>
    </source>
</evidence>
<protein>
    <submittedName>
        <fullName evidence="1">Uncharacterized protein</fullName>
    </submittedName>
</protein>
<comment type="caution">
    <text evidence="1">The sequence shown here is derived from an EMBL/GenBank/DDBJ whole genome shotgun (WGS) entry which is preliminary data.</text>
</comment>
<dbReference type="SUPFAM" id="SSF53448">
    <property type="entry name" value="Nucleotide-diphospho-sugar transferases"/>
    <property type="match status" value="1"/>
</dbReference>
<sequence>MCLYSNYHIYEGMLTYVHSGFPESSGKWPRKGQHVSAPCYHLAEKKIPSIHGYTMGLKLEQFVFDAFTYAPSMALFEVSFREIPF</sequence>
<accession>A0A427A9G3</accession>
<organism evidence="1 2">
    <name type="scientific">Ensete ventricosum</name>
    <name type="common">Abyssinian banana</name>
    <name type="synonym">Musa ensete</name>
    <dbReference type="NCBI Taxonomy" id="4639"/>
    <lineage>
        <taxon>Eukaryota</taxon>
        <taxon>Viridiplantae</taxon>
        <taxon>Streptophyta</taxon>
        <taxon>Embryophyta</taxon>
        <taxon>Tracheophyta</taxon>
        <taxon>Spermatophyta</taxon>
        <taxon>Magnoliopsida</taxon>
        <taxon>Liliopsida</taxon>
        <taxon>Zingiberales</taxon>
        <taxon>Musaceae</taxon>
        <taxon>Ensete</taxon>
    </lineage>
</organism>
<gene>
    <name evidence="1" type="ORF">B296_00016512</name>
</gene>
<evidence type="ECO:0000313" key="2">
    <source>
        <dbReference type="Proteomes" id="UP000287651"/>
    </source>
</evidence>
<dbReference type="InterPro" id="IPR029044">
    <property type="entry name" value="Nucleotide-diphossugar_trans"/>
</dbReference>
<dbReference type="Gene3D" id="3.90.550.10">
    <property type="entry name" value="Spore Coat Polysaccharide Biosynthesis Protein SpsA, Chain A"/>
    <property type="match status" value="1"/>
</dbReference>
<dbReference type="AlphaFoldDB" id="A0A427A9G3"/>
<reference evidence="1 2" key="1">
    <citation type="journal article" date="2014" name="Agronomy (Basel)">
        <title>A Draft Genome Sequence for Ensete ventricosum, the Drought-Tolerant Tree Against Hunger.</title>
        <authorList>
            <person name="Harrison J."/>
            <person name="Moore K.A."/>
            <person name="Paszkiewicz K."/>
            <person name="Jones T."/>
            <person name="Grant M."/>
            <person name="Ambacheew D."/>
            <person name="Muzemil S."/>
            <person name="Studholme D.J."/>
        </authorList>
    </citation>
    <scope>NUCLEOTIDE SEQUENCE [LARGE SCALE GENOMIC DNA]</scope>
</reference>
<name>A0A427A9G3_ENSVE</name>